<accession>A0A804Q970</accession>
<evidence type="ECO:0000256" key="4">
    <source>
        <dbReference type="ARBA" id="ARBA00022692"/>
    </source>
</evidence>
<keyword evidence="8 12" id="KW-0472">Membrane</keyword>
<dbReference type="EnsemblPlants" id="Zm00001eb313510_T003">
    <property type="protein sequence ID" value="Zm00001eb313510_P003"/>
    <property type="gene ID" value="Zm00001eb313510"/>
</dbReference>
<feature type="transmembrane region" description="Helical" evidence="12">
    <location>
        <begin position="43"/>
        <end position="64"/>
    </location>
</feature>
<keyword evidence="6" id="KW-0521">NADP</keyword>
<dbReference type="PANTHER" id="PTHR11863">
    <property type="entry name" value="STEROL DESATURASE"/>
    <property type="match status" value="1"/>
</dbReference>
<feature type="compositionally biased region" description="Basic and acidic residues" evidence="11">
    <location>
        <begin position="382"/>
        <end position="396"/>
    </location>
</feature>
<evidence type="ECO:0000256" key="3">
    <source>
        <dbReference type="ARBA" id="ARBA00013146"/>
    </source>
</evidence>
<protein>
    <recommendedName>
        <fullName evidence="3">aldehyde oxygenase (deformylating)</fullName>
        <ecNumber evidence="3">4.1.99.5</ecNumber>
    </recommendedName>
</protein>
<dbReference type="Gramene" id="Zm00001eb313510_T003">
    <property type="protein sequence ID" value="Zm00001eb313510_P003"/>
    <property type="gene ID" value="Zm00001eb313510"/>
</dbReference>
<reference evidence="15" key="1">
    <citation type="submission" date="2015-12" db="EMBL/GenBank/DDBJ databases">
        <title>Update maize B73 reference genome by single molecule sequencing technologies.</title>
        <authorList>
            <consortium name="Maize Genome Sequencing Project"/>
            <person name="Ware D."/>
        </authorList>
    </citation>
    <scope>NUCLEOTIDE SEQUENCE [LARGE SCALE GENOMIC DNA]</scope>
    <source>
        <strain evidence="15">cv. B73</strain>
    </source>
</reference>
<organism evidence="14 15">
    <name type="scientific">Zea mays</name>
    <name type="common">Maize</name>
    <dbReference type="NCBI Taxonomy" id="4577"/>
    <lineage>
        <taxon>Eukaryota</taxon>
        <taxon>Viridiplantae</taxon>
        <taxon>Streptophyta</taxon>
        <taxon>Embryophyta</taxon>
        <taxon>Tracheophyta</taxon>
        <taxon>Spermatophyta</taxon>
        <taxon>Magnoliopsida</taxon>
        <taxon>Liliopsida</taxon>
        <taxon>Poales</taxon>
        <taxon>Poaceae</taxon>
        <taxon>PACMAD clade</taxon>
        <taxon>Panicoideae</taxon>
        <taxon>Andropogonodae</taxon>
        <taxon>Andropogoneae</taxon>
        <taxon>Tripsacinae</taxon>
        <taxon>Zea</taxon>
    </lineage>
</organism>
<reference evidence="14" key="2">
    <citation type="submission" date="2019-07" db="EMBL/GenBank/DDBJ databases">
        <authorList>
            <person name="Seetharam A."/>
            <person name="Woodhouse M."/>
            <person name="Cannon E."/>
        </authorList>
    </citation>
    <scope>NUCLEOTIDE SEQUENCE [LARGE SCALE GENOMIC DNA]</scope>
    <source>
        <strain evidence="14">cv. B73</strain>
    </source>
</reference>
<evidence type="ECO:0000313" key="14">
    <source>
        <dbReference type="EnsemblPlants" id="Zm00001eb313510_P003"/>
    </source>
</evidence>
<dbReference type="InterPro" id="IPR050307">
    <property type="entry name" value="Sterol_Desaturase_Related"/>
</dbReference>
<dbReference type="EC" id="4.1.99.5" evidence="3"/>
<evidence type="ECO:0000256" key="12">
    <source>
        <dbReference type="SAM" id="Phobius"/>
    </source>
</evidence>
<dbReference type="Proteomes" id="UP000007305">
    <property type="component" value="Chromosome 7"/>
</dbReference>
<evidence type="ECO:0000256" key="9">
    <source>
        <dbReference type="ARBA" id="ARBA00023239"/>
    </source>
</evidence>
<proteinExistence type="evidence at protein level"/>
<evidence type="ECO:0000313" key="15">
    <source>
        <dbReference type="Proteomes" id="UP000007305"/>
    </source>
</evidence>
<feature type="transmembrane region" description="Helical" evidence="12">
    <location>
        <begin position="192"/>
        <end position="211"/>
    </location>
</feature>
<evidence type="ECO:0000256" key="2">
    <source>
        <dbReference type="ARBA" id="ARBA00009324"/>
    </source>
</evidence>
<feature type="domain" description="Fatty acid hydroxylase" evidence="13">
    <location>
        <begin position="129"/>
        <end position="229"/>
    </location>
</feature>
<comment type="similarity">
    <text evidence="2">Belongs to the sterol desaturase family.</text>
</comment>
<dbReference type="GO" id="GO:0008610">
    <property type="term" value="P:lipid biosynthetic process"/>
    <property type="evidence" value="ECO:0007669"/>
    <property type="project" value="InterPro"/>
</dbReference>
<keyword evidence="7 12" id="KW-1133">Transmembrane helix</keyword>
<evidence type="ECO:0000256" key="10">
    <source>
        <dbReference type="ARBA" id="ARBA00047909"/>
    </source>
</evidence>
<name>A0A804Q970_MAIZE</name>
<keyword evidence="9" id="KW-0456">Lyase</keyword>
<dbReference type="GO" id="GO:0071771">
    <property type="term" value="F:aldehyde oxygenase (deformylating) activity"/>
    <property type="evidence" value="ECO:0007669"/>
    <property type="project" value="UniProtKB-EC"/>
</dbReference>
<evidence type="ECO:0000259" key="13">
    <source>
        <dbReference type="Pfam" id="PF04116"/>
    </source>
</evidence>
<feature type="transmembrane region" description="Helical" evidence="12">
    <location>
        <begin position="95"/>
        <end position="113"/>
    </location>
</feature>
<keyword evidence="15" id="KW-1185">Reference proteome</keyword>
<evidence type="ECO:0000256" key="11">
    <source>
        <dbReference type="SAM" id="MobiDB-lite"/>
    </source>
</evidence>
<comment type="subcellular location">
    <subcellularLocation>
        <location evidence="1">Endoplasmic reticulum membrane</location>
        <topology evidence="1">Multi-pass membrane protein</topology>
    </subcellularLocation>
</comment>
<evidence type="ECO:0000256" key="7">
    <source>
        <dbReference type="ARBA" id="ARBA00022989"/>
    </source>
</evidence>
<evidence type="ECO:0000256" key="6">
    <source>
        <dbReference type="ARBA" id="ARBA00022857"/>
    </source>
</evidence>
<keyword evidence="16" id="KW-1267">Proteomics identification</keyword>
<keyword evidence="4 12" id="KW-0812">Transmembrane</keyword>
<comment type="catalytic activity">
    <reaction evidence="10">
        <text>a long-chain fatty aldehyde + 2 NADPH + O2 + H(+) = a long-chain alkane + formate + 2 NADP(+) + H2O</text>
        <dbReference type="Rhea" id="RHEA:21440"/>
        <dbReference type="ChEBI" id="CHEBI:15377"/>
        <dbReference type="ChEBI" id="CHEBI:15378"/>
        <dbReference type="ChEBI" id="CHEBI:15379"/>
        <dbReference type="ChEBI" id="CHEBI:15740"/>
        <dbReference type="ChEBI" id="CHEBI:17176"/>
        <dbReference type="ChEBI" id="CHEBI:57783"/>
        <dbReference type="ChEBI" id="CHEBI:58349"/>
        <dbReference type="ChEBI" id="CHEBI:83563"/>
        <dbReference type="EC" id="4.1.99.5"/>
    </reaction>
</comment>
<dbReference type="GO" id="GO:0016491">
    <property type="term" value="F:oxidoreductase activity"/>
    <property type="evidence" value="ECO:0007669"/>
    <property type="project" value="InterPro"/>
</dbReference>
<evidence type="ECO:0000256" key="5">
    <source>
        <dbReference type="ARBA" id="ARBA00022824"/>
    </source>
</evidence>
<evidence type="ECO:0000256" key="1">
    <source>
        <dbReference type="ARBA" id="ARBA00004477"/>
    </source>
</evidence>
<dbReference type="InterPro" id="IPR006694">
    <property type="entry name" value="Fatty_acid_hydroxylase"/>
</dbReference>
<evidence type="ECO:0007829" key="16">
    <source>
        <dbReference type="PeptideAtlas" id="A0A804Q970"/>
    </source>
</evidence>
<sequence length="423" mass="46497">MGAALLASWPWDNLGFYKYVLYGPLVGKAVASRAWEAASPDRWILLLLLLFGLRALTYQLWSSFSNMLFATRRRRVVRDGVDFDQIDKEWDWDNFLILHALMAAAALCAFPSLRHLPAWDGRGFAVALVAHAAATEPLSYLAHRALHGSSGRLYARYHSLHHSSRVPQPFTAGLATPLEHVALGALMSLPLAAARAAGCASVALAFAYVLAFDSLRAMGHCNVEVVPASLFRAIPALRYVLYTPTYVPRDSPHQEGGQLLSLHAAVRSAGWHNRPTLVGHAEEDERRCGRGAGLRVPGARGGRDAVAARALRHADLRLHALLRAALPAAHVALRLPRHARHVGLVQDLRHLLLQPPRTAAPDLGRPQIRLPVLLAVCQGRHQQTDRTGHPQGRQDGRQGPQPCSPEQERGAQRRRHVVREQAP</sequence>
<keyword evidence="5" id="KW-0256">Endoplasmic reticulum</keyword>
<reference evidence="14" key="3">
    <citation type="submission" date="2021-05" db="UniProtKB">
        <authorList>
            <consortium name="EnsemblPlants"/>
        </authorList>
    </citation>
    <scope>IDENTIFICATION</scope>
    <source>
        <strain evidence="14">cv. B73</strain>
    </source>
</reference>
<feature type="region of interest" description="Disordered" evidence="11">
    <location>
        <begin position="380"/>
        <end position="423"/>
    </location>
</feature>
<dbReference type="AlphaFoldDB" id="A0A804Q970"/>
<dbReference type="GO" id="GO:0005506">
    <property type="term" value="F:iron ion binding"/>
    <property type="evidence" value="ECO:0007669"/>
    <property type="project" value="InterPro"/>
</dbReference>
<evidence type="ECO:0000256" key="8">
    <source>
        <dbReference type="ARBA" id="ARBA00023136"/>
    </source>
</evidence>
<dbReference type="Pfam" id="PF04116">
    <property type="entry name" value="FA_hydroxylase"/>
    <property type="match status" value="1"/>
</dbReference>
<dbReference type="GO" id="GO:0005789">
    <property type="term" value="C:endoplasmic reticulum membrane"/>
    <property type="evidence" value="ECO:0007669"/>
    <property type="project" value="UniProtKB-SubCell"/>
</dbReference>